<dbReference type="SUPFAM" id="SSF81324">
    <property type="entry name" value="Voltage-gated potassium channels"/>
    <property type="match status" value="1"/>
</dbReference>
<proteinExistence type="predicted"/>
<accession>A0A9X6RJY1</accession>
<feature type="transmembrane region" description="Helical" evidence="16">
    <location>
        <begin position="487"/>
        <end position="507"/>
    </location>
</feature>
<keyword evidence="9" id="KW-0630">Potassium</keyword>
<evidence type="ECO:0000259" key="17">
    <source>
        <dbReference type="PROSITE" id="PS50042"/>
    </source>
</evidence>
<evidence type="ECO:0000313" key="20">
    <source>
        <dbReference type="Proteomes" id="UP000192578"/>
    </source>
</evidence>
<dbReference type="SMART" id="SM00100">
    <property type="entry name" value="cNMP"/>
    <property type="match status" value="1"/>
</dbReference>
<evidence type="ECO:0000256" key="3">
    <source>
        <dbReference type="ARBA" id="ARBA00022538"/>
    </source>
</evidence>
<dbReference type="Gene3D" id="3.30.450.20">
    <property type="entry name" value="PAS domain"/>
    <property type="match status" value="1"/>
</dbReference>
<dbReference type="FunFam" id="3.30.450.20:FF:000009">
    <property type="entry name" value="Potassium voltage-gated channel subfamily H member 1"/>
    <property type="match status" value="1"/>
</dbReference>
<dbReference type="FunFam" id="2.60.120.10:FF:000009">
    <property type="entry name" value="Potassium voltage-gated channel subfamily H member 1"/>
    <property type="match status" value="1"/>
</dbReference>
<evidence type="ECO:0000256" key="8">
    <source>
        <dbReference type="ARBA" id="ARBA00022882"/>
    </source>
</evidence>
<dbReference type="CDD" id="cd00130">
    <property type="entry name" value="PAS"/>
    <property type="match status" value="1"/>
</dbReference>
<feature type="domain" description="PAC" evidence="18">
    <location>
        <begin position="96"/>
        <end position="148"/>
    </location>
</feature>
<keyword evidence="4" id="KW-0597">Phosphoprotein</keyword>
<dbReference type="Gene3D" id="1.10.287.70">
    <property type="match status" value="1"/>
</dbReference>
<evidence type="ECO:0000256" key="5">
    <source>
        <dbReference type="ARBA" id="ARBA00022692"/>
    </source>
</evidence>
<name>A0A9X6RJY1_HYPEX</name>
<dbReference type="GO" id="GO:0005516">
    <property type="term" value="F:calmodulin binding"/>
    <property type="evidence" value="ECO:0007669"/>
    <property type="project" value="UniProtKB-KW"/>
</dbReference>
<keyword evidence="10 16" id="KW-1133">Transmembrane helix</keyword>
<dbReference type="Pfam" id="PF00520">
    <property type="entry name" value="Ion_trans"/>
    <property type="match status" value="1"/>
</dbReference>
<dbReference type="InterPro" id="IPR003938">
    <property type="entry name" value="K_chnl_volt-dep_EAG/ELK/ERG"/>
</dbReference>
<feature type="transmembrane region" description="Helical" evidence="16">
    <location>
        <begin position="349"/>
        <end position="375"/>
    </location>
</feature>
<comment type="caution">
    <text evidence="19">The sequence shown here is derived from an EMBL/GenBank/DDBJ whole genome shotgun (WGS) entry which is preliminary data.</text>
</comment>
<evidence type="ECO:0000256" key="11">
    <source>
        <dbReference type="ARBA" id="ARBA00023065"/>
    </source>
</evidence>
<keyword evidence="6" id="KW-0631">Potassium channel</keyword>
<feature type="transmembrane region" description="Helical" evidence="16">
    <location>
        <begin position="457"/>
        <end position="480"/>
    </location>
</feature>
<keyword evidence="5 16" id="KW-0812">Transmembrane</keyword>
<dbReference type="InterPro" id="IPR001610">
    <property type="entry name" value="PAC"/>
</dbReference>
<keyword evidence="2" id="KW-0813">Transport</keyword>
<evidence type="ECO:0000256" key="16">
    <source>
        <dbReference type="SAM" id="Phobius"/>
    </source>
</evidence>
<evidence type="ECO:0000256" key="1">
    <source>
        <dbReference type="ARBA" id="ARBA00004141"/>
    </source>
</evidence>
<dbReference type="InterPro" id="IPR003949">
    <property type="entry name" value="K_chnl_volt-dep_EAG"/>
</dbReference>
<evidence type="ECO:0000256" key="6">
    <source>
        <dbReference type="ARBA" id="ARBA00022826"/>
    </source>
</evidence>
<keyword evidence="14" id="KW-0407">Ion channel</keyword>
<keyword evidence="20" id="KW-1185">Reference proteome</keyword>
<dbReference type="EMBL" id="MTYJ01000197">
    <property type="protein sequence ID" value="OWA50598.1"/>
    <property type="molecule type" value="Genomic_DNA"/>
</dbReference>
<evidence type="ECO:0000256" key="15">
    <source>
        <dbReference type="SAM" id="MobiDB-lite"/>
    </source>
</evidence>
<dbReference type="NCBIfam" id="TIGR00229">
    <property type="entry name" value="sensory_box"/>
    <property type="match status" value="1"/>
</dbReference>
<dbReference type="PANTHER" id="PTHR10217">
    <property type="entry name" value="VOLTAGE AND LIGAND GATED POTASSIUM CHANNEL"/>
    <property type="match status" value="1"/>
</dbReference>
<keyword evidence="11" id="KW-0406">Ion transport</keyword>
<evidence type="ECO:0000256" key="2">
    <source>
        <dbReference type="ARBA" id="ARBA00022448"/>
    </source>
</evidence>
<dbReference type="Gene3D" id="2.60.120.10">
    <property type="entry name" value="Jelly Rolls"/>
    <property type="match status" value="1"/>
</dbReference>
<dbReference type="SUPFAM" id="SSF51206">
    <property type="entry name" value="cAMP-binding domain-like"/>
    <property type="match status" value="1"/>
</dbReference>
<dbReference type="AlphaFoldDB" id="A0A9X6RJY1"/>
<dbReference type="InterPro" id="IPR005821">
    <property type="entry name" value="Ion_trans_dom"/>
</dbReference>
<keyword evidence="3" id="KW-0633">Potassium transport</keyword>
<dbReference type="Pfam" id="PF00027">
    <property type="entry name" value="cNMP_binding"/>
    <property type="match status" value="1"/>
</dbReference>
<dbReference type="PROSITE" id="PS50042">
    <property type="entry name" value="CNMP_BINDING_3"/>
    <property type="match status" value="1"/>
</dbReference>
<dbReference type="GO" id="GO:0008076">
    <property type="term" value="C:voltage-gated potassium channel complex"/>
    <property type="evidence" value="ECO:0007669"/>
    <property type="project" value="TreeGrafter"/>
</dbReference>
<dbReference type="PRINTS" id="PR01463">
    <property type="entry name" value="EAGCHANLFMLY"/>
</dbReference>
<feature type="region of interest" description="Disordered" evidence="15">
    <location>
        <begin position="868"/>
        <end position="933"/>
    </location>
</feature>
<dbReference type="OrthoDB" id="447251at2759"/>
<reference evidence="20" key="1">
    <citation type="submission" date="2017-01" db="EMBL/GenBank/DDBJ databases">
        <title>Comparative genomics of anhydrobiosis in the tardigrade Hypsibius dujardini.</title>
        <authorList>
            <person name="Yoshida Y."/>
            <person name="Koutsovoulos G."/>
            <person name="Laetsch D."/>
            <person name="Stevens L."/>
            <person name="Kumar S."/>
            <person name="Horikawa D."/>
            <person name="Ishino K."/>
            <person name="Komine S."/>
            <person name="Tomita M."/>
            <person name="Blaxter M."/>
            <person name="Arakawa K."/>
        </authorList>
    </citation>
    <scope>NUCLEOTIDE SEQUENCE [LARGE SCALE GENOMIC DNA]</scope>
    <source>
        <strain evidence="20">Z151</strain>
    </source>
</reference>
<dbReference type="CDD" id="cd00038">
    <property type="entry name" value="CAP_ED"/>
    <property type="match status" value="1"/>
</dbReference>
<feature type="compositionally biased region" description="Polar residues" evidence="15">
    <location>
        <begin position="792"/>
        <end position="804"/>
    </location>
</feature>
<dbReference type="Pfam" id="PF13426">
    <property type="entry name" value="PAS_9"/>
    <property type="match status" value="1"/>
</dbReference>
<protein>
    <submittedName>
        <fullName evidence="19">Potassium voltage-gated channel protein eag</fullName>
    </submittedName>
</protein>
<keyword evidence="7" id="KW-0112">Calmodulin-binding</keyword>
<dbReference type="Gene3D" id="1.10.1200.260">
    <property type="match status" value="1"/>
</dbReference>
<dbReference type="FunFam" id="1.10.1200.260:FF:000003">
    <property type="entry name" value="Potassium voltage-gated channel subfamily H member 1"/>
    <property type="match status" value="1"/>
</dbReference>
<dbReference type="GO" id="GO:0005249">
    <property type="term" value="F:voltage-gated potassium channel activity"/>
    <property type="evidence" value="ECO:0007669"/>
    <property type="project" value="InterPro"/>
</dbReference>
<dbReference type="InterPro" id="IPR018490">
    <property type="entry name" value="cNMP-bd_dom_sf"/>
</dbReference>
<feature type="compositionally biased region" description="Low complexity" evidence="15">
    <location>
        <begin position="868"/>
        <end position="884"/>
    </location>
</feature>
<dbReference type="InterPro" id="IPR000700">
    <property type="entry name" value="PAS-assoc_C"/>
</dbReference>
<dbReference type="PRINTS" id="PR01464">
    <property type="entry name" value="EAGCHANNEL"/>
</dbReference>
<evidence type="ECO:0000256" key="9">
    <source>
        <dbReference type="ARBA" id="ARBA00022958"/>
    </source>
</evidence>
<dbReference type="InterPro" id="IPR050818">
    <property type="entry name" value="KCNH_animal-type"/>
</dbReference>
<evidence type="ECO:0000313" key="19">
    <source>
        <dbReference type="EMBL" id="OWA50598.1"/>
    </source>
</evidence>
<feature type="domain" description="Cyclic nucleotide-binding" evidence="17">
    <location>
        <begin position="613"/>
        <end position="691"/>
    </location>
</feature>
<evidence type="ECO:0000256" key="10">
    <source>
        <dbReference type="ARBA" id="ARBA00022989"/>
    </source>
</evidence>
<comment type="subcellular location">
    <subcellularLocation>
        <location evidence="1">Membrane</location>
        <topology evidence="1">Multi-pass membrane protein</topology>
    </subcellularLocation>
</comment>
<sequence>MPGSKRGLVAPQNTILDSIVNLVRRNNWQDACFILANSQIFESPIIYCSDTFCKMTGYNRADVMQKSCLCSFMYGELTDVSCIDRIKQALDKQHHAQLEILLYKKNKTPMWIIMQVAPIRNEKDVTALYLLIFKDITALKQPIEEEDNKGGLSKFAKIARSVTKTRSAFSGFPSNNPATVENGRPVSTSSVNVVALPQYRQEGPKTPPHIILHYTTFKTSWDWMILFLTFYTSIMVPYNVAFEWKTSDSIPTLATDSIVDIVFFIDIILNFHTTFVGPTGAVVSDPKVIRRTYLRSWFVIDLMACMPYDIFNAYDQKSESMGSVFSAFKVLRLLRLGRVARKLDHFMEYGAAVLLLLMSSYMLIAHWLACIWYSIGKSEAVSGIEYGWLFRLGRELHSPFRYVAPPENWTLHLARHSLMGGNVSSALASYSGFNDTAGNVTARLAEWGLFGGPPHQALYVSALYFTTSSITSVGFGNIAANSTNEKIFSIVVMVIGALIYATIFGHVTTIIAQMTASTARYHEMLNSVRDFMRLHEVPKALSERVLDYVVSTWSITKGIDTSKVLNYCPKDMKADICVHLNRDVFNEHPAFRLASDGCLRALAMHFVTNHSAPGDLLFHTGESVDSLCFVISGSLEVTQDDEVVALLGRGDVLGDQFWADDYAVGQSCANVRALTYCDFHSIKREKLLDVLKFYHSFKNSFQRNMVLTYNLKNRLVFRKLSDILREKQLAERDRIDSTAATVHQQDTRRNNVKRIFSKLRKGSEHSGSASASSLTVPTIEHVINEEEPHEVASTNPNATPNSLTKPEHHALPDSSPVKVTRVSENSEQHALIGWKRLTAAAKEASGDQGSAWKKIIAQGRAAREAEKASATAAATLPTTPGSATPGVKPSVSFVTRSPLSKVTRQSAVAENPDSSPTESQDGVTTQWTPETLEKATGDLTNVIANAIQQLSSMHAQLQKLKDKDTS</sequence>
<dbReference type="PROSITE" id="PS50113">
    <property type="entry name" value="PAC"/>
    <property type="match status" value="1"/>
</dbReference>
<dbReference type="InterPro" id="IPR000014">
    <property type="entry name" value="PAS"/>
</dbReference>
<gene>
    <name evidence="19" type="ORF">BV898_15109</name>
</gene>
<feature type="region of interest" description="Disordered" evidence="15">
    <location>
        <begin position="786"/>
        <end position="824"/>
    </location>
</feature>
<dbReference type="PANTHER" id="PTHR10217:SF435">
    <property type="entry name" value="POTASSIUM VOLTAGE-GATED CHANNEL PROTEIN EAG"/>
    <property type="match status" value="1"/>
</dbReference>
<keyword evidence="13" id="KW-0325">Glycoprotein</keyword>
<evidence type="ECO:0000256" key="7">
    <source>
        <dbReference type="ARBA" id="ARBA00022860"/>
    </source>
</evidence>
<evidence type="ECO:0000256" key="4">
    <source>
        <dbReference type="ARBA" id="ARBA00022553"/>
    </source>
</evidence>
<dbReference type="Proteomes" id="UP000192578">
    <property type="component" value="Unassembled WGS sequence"/>
</dbReference>
<keyword evidence="8" id="KW-0851">Voltage-gated channel</keyword>
<keyword evidence="12 16" id="KW-0472">Membrane</keyword>
<evidence type="ECO:0000256" key="12">
    <source>
        <dbReference type="ARBA" id="ARBA00023136"/>
    </source>
</evidence>
<feature type="compositionally biased region" description="Polar residues" evidence="15">
    <location>
        <begin position="892"/>
        <end position="929"/>
    </location>
</feature>
<evidence type="ECO:0000256" key="14">
    <source>
        <dbReference type="ARBA" id="ARBA00023303"/>
    </source>
</evidence>
<evidence type="ECO:0000256" key="13">
    <source>
        <dbReference type="ARBA" id="ARBA00023180"/>
    </source>
</evidence>
<organism evidence="19 20">
    <name type="scientific">Hypsibius exemplaris</name>
    <name type="common">Freshwater tardigrade</name>
    <dbReference type="NCBI Taxonomy" id="2072580"/>
    <lineage>
        <taxon>Eukaryota</taxon>
        <taxon>Metazoa</taxon>
        <taxon>Ecdysozoa</taxon>
        <taxon>Tardigrada</taxon>
        <taxon>Eutardigrada</taxon>
        <taxon>Parachela</taxon>
        <taxon>Hypsibioidea</taxon>
        <taxon>Hypsibiidae</taxon>
        <taxon>Hypsibius</taxon>
    </lineage>
</organism>
<dbReference type="InterPro" id="IPR014710">
    <property type="entry name" value="RmlC-like_jellyroll"/>
</dbReference>
<feature type="transmembrane region" description="Helical" evidence="16">
    <location>
        <begin position="261"/>
        <end position="284"/>
    </location>
</feature>
<evidence type="ECO:0000259" key="18">
    <source>
        <dbReference type="PROSITE" id="PS50113"/>
    </source>
</evidence>
<dbReference type="InterPro" id="IPR000595">
    <property type="entry name" value="cNMP-bd_dom"/>
</dbReference>
<feature type="transmembrane region" description="Helical" evidence="16">
    <location>
        <begin position="223"/>
        <end position="241"/>
    </location>
</feature>
<dbReference type="InterPro" id="IPR035965">
    <property type="entry name" value="PAS-like_dom_sf"/>
</dbReference>
<dbReference type="SMART" id="SM00086">
    <property type="entry name" value="PAC"/>
    <property type="match status" value="1"/>
</dbReference>
<dbReference type="SUPFAM" id="SSF55785">
    <property type="entry name" value="PYP-like sensor domain (PAS domain)"/>
    <property type="match status" value="1"/>
</dbReference>
<dbReference type="GO" id="GO:0042391">
    <property type="term" value="P:regulation of membrane potential"/>
    <property type="evidence" value="ECO:0007669"/>
    <property type="project" value="TreeGrafter"/>
</dbReference>